<dbReference type="EMBL" id="FNHS01000007">
    <property type="protein sequence ID" value="SDN34103.1"/>
    <property type="molecule type" value="Genomic_DNA"/>
</dbReference>
<proteinExistence type="inferred from homology"/>
<keyword evidence="3 4" id="KW-0456">Lyase</keyword>
<gene>
    <name evidence="6" type="ORF">SAMN05216360_107247</name>
</gene>
<dbReference type="EC" id="4.2.-.-" evidence="4"/>
<evidence type="ECO:0000256" key="4">
    <source>
        <dbReference type="PIRNR" id="PIRNR006181"/>
    </source>
</evidence>
<dbReference type="PIRSF" id="PIRSF006181">
    <property type="entry name" value="EbsC_YbaK"/>
    <property type="match status" value="1"/>
</dbReference>
<protein>
    <recommendedName>
        <fullName evidence="4">Cys-tRNA(Pro)/Cys-tRNA(Cys) deacylase</fullName>
        <ecNumber evidence="4">4.2.-.-</ecNumber>
    </recommendedName>
</protein>
<evidence type="ECO:0000256" key="2">
    <source>
        <dbReference type="ARBA" id="ARBA00022917"/>
    </source>
</evidence>
<evidence type="ECO:0000313" key="7">
    <source>
        <dbReference type="Proteomes" id="UP000198704"/>
    </source>
</evidence>
<reference evidence="7" key="1">
    <citation type="submission" date="2016-10" db="EMBL/GenBank/DDBJ databases">
        <authorList>
            <person name="Varghese N."/>
            <person name="Submissions S."/>
        </authorList>
    </citation>
    <scope>NUCLEOTIDE SEQUENCE [LARGE SCALE GENOMIC DNA]</scope>
    <source>
        <strain evidence="7">BL47</strain>
    </source>
</reference>
<accession>A0A1H0ALT5</accession>
<dbReference type="Proteomes" id="UP000198704">
    <property type="component" value="Unassembled WGS sequence"/>
</dbReference>
<dbReference type="InterPro" id="IPR004369">
    <property type="entry name" value="Prolyl-tRNA_editing_YbaK/EbsC"/>
</dbReference>
<dbReference type="OrthoDB" id="9809296at2"/>
<feature type="domain" description="YbaK/aminoacyl-tRNA synthetase-associated" evidence="5">
    <location>
        <begin position="39"/>
        <end position="146"/>
    </location>
</feature>
<dbReference type="RefSeq" id="WP_091716421.1">
    <property type="nucleotide sequence ID" value="NZ_FNHS01000007.1"/>
</dbReference>
<dbReference type="PANTHER" id="PTHR30411">
    <property type="entry name" value="CYTOPLASMIC PROTEIN"/>
    <property type="match status" value="1"/>
</dbReference>
<organism evidence="6 7">
    <name type="scientific">Methylobacterium phyllostachyos</name>
    <dbReference type="NCBI Taxonomy" id="582672"/>
    <lineage>
        <taxon>Bacteria</taxon>
        <taxon>Pseudomonadati</taxon>
        <taxon>Pseudomonadota</taxon>
        <taxon>Alphaproteobacteria</taxon>
        <taxon>Hyphomicrobiales</taxon>
        <taxon>Methylobacteriaceae</taxon>
        <taxon>Methylobacterium</taxon>
    </lineage>
</organism>
<dbReference type="InterPro" id="IPR036754">
    <property type="entry name" value="YbaK/aa-tRNA-synt-asso_dom_sf"/>
</dbReference>
<dbReference type="SUPFAM" id="SSF55826">
    <property type="entry name" value="YbaK/ProRS associated domain"/>
    <property type="match status" value="1"/>
</dbReference>
<sequence length="162" mass="16998">MAKTAPKTTRATQILDRAGLRYSLHAYDYDPEAQRIGLQAAEALGVPPGRVLKTLMASVDGRPVCLLVASDREVSMKRVAAAFSGKAAAMLKPADAERLTGYHVGGISPLGQKRPFPTAVDAGSLGDPEAEIHVNGGGRGLQIRLTEGDLTSLLKALVVPLT</sequence>
<evidence type="ECO:0000256" key="3">
    <source>
        <dbReference type="ARBA" id="ARBA00023239"/>
    </source>
</evidence>
<keyword evidence="7" id="KW-1185">Reference proteome</keyword>
<dbReference type="AlphaFoldDB" id="A0A1H0ALT5"/>
<dbReference type="GO" id="GO:0016829">
    <property type="term" value="F:lyase activity"/>
    <property type="evidence" value="ECO:0007669"/>
    <property type="project" value="UniProtKB-KW"/>
</dbReference>
<dbReference type="CDD" id="cd00002">
    <property type="entry name" value="YbaK_deacylase"/>
    <property type="match status" value="1"/>
</dbReference>
<dbReference type="InterPro" id="IPR007214">
    <property type="entry name" value="YbaK/aa-tRNA-synth-assoc-dom"/>
</dbReference>
<name>A0A1H0ALT5_9HYPH</name>
<evidence type="ECO:0000256" key="1">
    <source>
        <dbReference type="ARBA" id="ARBA00009798"/>
    </source>
</evidence>
<evidence type="ECO:0000259" key="5">
    <source>
        <dbReference type="Pfam" id="PF04073"/>
    </source>
</evidence>
<dbReference type="Pfam" id="PF04073">
    <property type="entry name" value="tRNA_edit"/>
    <property type="match status" value="1"/>
</dbReference>
<keyword evidence="2 4" id="KW-0648">Protein biosynthesis</keyword>
<dbReference type="PANTHER" id="PTHR30411:SF0">
    <property type="entry name" value="CYS-TRNA(PRO)_CYS-TRNA(CYS) DEACYLASE YBAK"/>
    <property type="match status" value="1"/>
</dbReference>
<dbReference type="STRING" id="582672.SAMN05216360_107247"/>
<dbReference type="GO" id="GO:0002161">
    <property type="term" value="F:aminoacyl-tRNA deacylase activity"/>
    <property type="evidence" value="ECO:0007669"/>
    <property type="project" value="InterPro"/>
</dbReference>
<dbReference type="Gene3D" id="3.90.960.10">
    <property type="entry name" value="YbaK/aminoacyl-tRNA synthetase-associated domain"/>
    <property type="match status" value="1"/>
</dbReference>
<comment type="similarity">
    <text evidence="1 4">Belongs to the prolyl-tRNA editing family. YbaK/EbsC subfamily.</text>
</comment>
<dbReference type="GO" id="GO:0006412">
    <property type="term" value="P:translation"/>
    <property type="evidence" value="ECO:0007669"/>
    <property type="project" value="UniProtKB-KW"/>
</dbReference>
<evidence type="ECO:0000313" key="6">
    <source>
        <dbReference type="EMBL" id="SDN34103.1"/>
    </source>
</evidence>